<dbReference type="EMBL" id="BMAO01036717">
    <property type="protein sequence ID" value="GFR12651.1"/>
    <property type="molecule type" value="Genomic_DNA"/>
</dbReference>
<accession>A0A8X6JMM4</accession>
<dbReference type="Proteomes" id="UP000887116">
    <property type="component" value="Unassembled WGS sequence"/>
</dbReference>
<name>A0A8X6JMM4_TRICU</name>
<sequence length="99" mass="11218">MGFLAASQAVIDCGQNELSPEDIFQDHDTMDTWKLYATKDYTLKPHSLFKIAISGSQSRRSINDVIDGNKQLLIERNIAESTMISSYYNGQSEIWITKL</sequence>
<proteinExistence type="predicted"/>
<evidence type="ECO:0000313" key="1">
    <source>
        <dbReference type="EMBL" id="GFR12651.1"/>
    </source>
</evidence>
<protein>
    <submittedName>
        <fullName evidence="1">Transposon Ty3-I Gag-Pol polyprotein</fullName>
    </submittedName>
</protein>
<reference evidence="1" key="1">
    <citation type="submission" date="2020-07" db="EMBL/GenBank/DDBJ databases">
        <title>Multicomponent nature underlies the extraordinary mechanical properties of spider dragline silk.</title>
        <authorList>
            <person name="Kono N."/>
            <person name="Nakamura H."/>
            <person name="Mori M."/>
            <person name="Yoshida Y."/>
            <person name="Ohtoshi R."/>
            <person name="Malay A.D."/>
            <person name="Moran D.A.P."/>
            <person name="Tomita M."/>
            <person name="Numata K."/>
            <person name="Arakawa K."/>
        </authorList>
    </citation>
    <scope>NUCLEOTIDE SEQUENCE</scope>
</reference>
<evidence type="ECO:0000313" key="2">
    <source>
        <dbReference type="Proteomes" id="UP000887116"/>
    </source>
</evidence>
<organism evidence="1 2">
    <name type="scientific">Trichonephila clavata</name>
    <name type="common">Joro spider</name>
    <name type="synonym">Nephila clavata</name>
    <dbReference type="NCBI Taxonomy" id="2740835"/>
    <lineage>
        <taxon>Eukaryota</taxon>
        <taxon>Metazoa</taxon>
        <taxon>Ecdysozoa</taxon>
        <taxon>Arthropoda</taxon>
        <taxon>Chelicerata</taxon>
        <taxon>Arachnida</taxon>
        <taxon>Araneae</taxon>
        <taxon>Araneomorphae</taxon>
        <taxon>Entelegynae</taxon>
        <taxon>Araneoidea</taxon>
        <taxon>Nephilidae</taxon>
        <taxon>Trichonephila</taxon>
    </lineage>
</organism>
<dbReference type="AlphaFoldDB" id="A0A8X6JMM4"/>
<comment type="caution">
    <text evidence="1">The sequence shown here is derived from an EMBL/GenBank/DDBJ whole genome shotgun (WGS) entry which is preliminary data.</text>
</comment>
<gene>
    <name evidence="1" type="primary">TY3B-I_479</name>
    <name evidence="1" type="ORF">TNCT_562811</name>
</gene>
<keyword evidence="2" id="KW-1185">Reference proteome</keyword>